<dbReference type="PANTHER" id="PTHR47271">
    <property type="entry name" value="ARGININE DEIMINASE"/>
    <property type="match status" value="1"/>
</dbReference>
<accession>D9PZN6</accession>
<name>D9PZN6_ACIS3</name>
<evidence type="ECO:0000313" key="2">
    <source>
        <dbReference type="Proteomes" id="UP000000346"/>
    </source>
</evidence>
<dbReference type="HOGENOM" id="CLU_057463_1_0_2"/>
<evidence type="ECO:0000313" key="1">
    <source>
        <dbReference type="EMBL" id="ADL18524.1"/>
    </source>
</evidence>
<dbReference type="Gene3D" id="3.75.10.10">
    <property type="entry name" value="L-arginine/glycine Amidinotransferase, Chain A"/>
    <property type="match status" value="1"/>
</dbReference>
<dbReference type="Pfam" id="PF19420">
    <property type="entry name" value="DDAH_eukar"/>
    <property type="match status" value="1"/>
</dbReference>
<dbReference type="OrthoDB" id="371705at2157"/>
<sequence length="294" mass="32857">MGGLLVSSEVGRLREVLMHVPGQEVSIVNESNYRRYLFRSPVNLEEARREVEGLIEVYRKEGVQIHTVEGLTDKPNAMYARDPFFMGPSGAIISRFMYEVRRGEERAFKDKIEGLGYPIVKVMEDDEVFEGGNAMMLSPKVAIAGVGERTNRKGLWSFIETVKSMGVEEVVEVQVPINVIHIDEYIAQVDVRTIVTVRQMFPWEAMDRLQRLGFNVLPMEYSQLPGGVSARLCLNMVALRPLKVVMGSGCDPVRKALESEGVDVIEVKIDEVLKGGGGVHCLTGVLRRDQVSES</sequence>
<dbReference type="InParanoid" id="D9PZN6"/>
<dbReference type="KEGG" id="asc:ASAC_0116"/>
<dbReference type="SUPFAM" id="SSF55909">
    <property type="entry name" value="Pentein"/>
    <property type="match status" value="1"/>
</dbReference>
<dbReference type="AlphaFoldDB" id="D9PZN6"/>
<dbReference type="Proteomes" id="UP000000346">
    <property type="component" value="Chromosome"/>
</dbReference>
<dbReference type="EMBL" id="CP001742">
    <property type="protein sequence ID" value="ADL18524.1"/>
    <property type="molecule type" value="Genomic_DNA"/>
</dbReference>
<dbReference type="GO" id="GO:0019546">
    <property type="term" value="P:L-arginine deiminase pathway"/>
    <property type="evidence" value="ECO:0007669"/>
    <property type="project" value="TreeGrafter"/>
</dbReference>
<dbReference type="STRING" id="666510.ASAC_0116"/>
<protein>
    <submittedName>
        <fullName evidence="1">Amidinotransferase</fullName>
    </submittedName>
</protein>
<dbReference type="PANTHER" id="PTHR47271:SF2">
    <property type="entry name" value="ARGININE DEIMINASE"/>
    <property type="match status" value="1"/>
</dbReference>
<reference evidence="1 2" key="1">
    <citation type="journal article" date="2010" name="Appl. Environ. Microbiol.">
        <title>The genome sequence of the crenarchaeon Acidilobus saccharovorans supports a new order, Acidilobales, and suggests an important ecological role in terrestrial acidic hot springs.</title>
        <authorList>
            <person name="Mardanov A.V."/>
            <person name="Svetlitchnyi V.A."/>
            <person name="Beletsky A.V."/>
            <person name="Prokofeva M.I."/>
            <person name="Bonch-Osmolovskaya E.A."/>
            <person name="Ravin N.V."/>
            <person name="Skryabin K.G."/>
        </authorList>
    </citation>
    <scope>NUCLEOTIDE SEQUENCE [LARGE SCALE GENOMIC DNA]</scope>
    <source>
        <strain evidence="2">DSM 16705 / JCM 18335 / VKM B-2471 / 345-15</strain>
    </source>
</reference>
<dbReference type="eggNOG" id="arCOG03109">
    <property type="taxonomic scope" value="Archaea"/>
</dbReference>
<dbReference type="GO" id="GO:0016740">
    <property type="term" value="F:transferase activity"/>
    <property type="evidence" value="ECO:0007669"/>
    <property type="project" value="UniProtKB-KW"/>
</dbReference>
<gene>
    <name evidence="1" type="ordered locus">ASAC_0116</name>
</gene>
<keyword evidence="2" id="KW-1185">Reference proteome</keyword>
<dbReference type="GO" id="GO:0016990">
    <property type="term" value="F:arginine deiminase activity"/>
    <property type="evidence" value="ECO:0007669"/>
    <property type="project" value="TreeGrafter"/>
</dbReference>
<proteinExistence type="predicted"/>
<dbReference type="RefSeq" id="WP_013266036.1">
    <property type="nucleotide sequence ID" value="NC_014374.1"/>
</dbReference>
<organism evidence="1 2">
    <name type="scientific">Acidilobus saccharovorans (strain DSM 16705 / JCM 18335 / VKM B-2471 / 345-15)</name>
    <dbReference type="NCBI Taxonomy" id="666510"/>
    <lineage>
        <taxon>Archaea</taxon>
        <taxon>Thermoproteota</taxon>
        <taxon>Thermoprotei</taxon>
        <taxon>Acidilobales</taxon>
        <taxon>Acidilobaceae</taxon>
        <taxon>Acidilobus</taxon>
    </lineage>
</organism>
<keyword evidence="1" id="KW-0808">Transferase</keyword>
<dbReference type="GeneID" id="9498330"/>